<keyword evidence="5" id="KW-0175">Coiled coil</keyword>
<keyword evidence="9" id="KW-1185">Reference proteome</keyword>
<reference evidence="9" key="1">
    <citation type="journal article" date="2011" name="Proc. Natl. Acad. Sci. U.S.A.">
        <title>Evolutionary erosion of yeast sex chromosomes by mating-type switching accidents.</title>
        <authorList>
            <person name="Gordon J.L."/>
            <person name="Armisen D."/>
            <person name="Proux-Wera E."/>
            <person name="Oheigeartaigh S.S."/>
            <person name="Byrne K.P."/>
            <person name="Wolfe K.H."/>
        </authorList>
    </citation>
    <scope>NUCLEOTIDE SEQUENCE [LARGE SCALE GENOMIC DNA]</scope>
    <source>
        <strain evidence="9">ATCC 76901 / BCRC 22586 / CBS 4309 / NBRC 1992 / NRRL Y-12630</strain>
    </source>
</reference>
<dbReference type="OrthoDB" id="4940293at2759"/>
<evidence type="ECO:0000256" key="4">
    <source>
        <dbReference type="ARBA" id="ARBA00023242"/>
    </source>
</evidence>
<proteinExistence type="predicted"/>
<protein>
    <recommendedName>
        <fullName evidence="7">BZIP domain-containing protein</fullName>
    </recommendedName>
</protein>
<evidence type="ECO:0000313" key="9">
    <source>
        <dbReference type="Proteomes" id="UP000001640"/>
    </source>
</evidence>
<dbReference type="InterPro" id="IPR050936">
    <property type="entry name" value="AP-1-like"/>
</dbReference>
<dbReference type="GO" id="GO:0001228">
    <property type="term" value="F:DNA-binding transcription activator activity, RNA polymerase II-specific"/>
    <property type="evidence" value="ECO:0007669"/>
    <property type="project" value="TreeGrafter"/>
</dbReference>
<evidence type="ECO:0000256" key="5">
    <source>
        <dbReference type="SAM" id="Coils"/>
    </source>
</evidence>
<reference key="2">
    <citation type="submission" date="2011-08" db="EMBL/GenBank/DDBJ databases">
        <title>Genome sequence of Naumovozyma castellii.</title>
        <authorList>
            <person name="Gordon J.L."/>
            <person name="Armisen D."/>
            <person name="Proux-Wera E."/>
            <person name="OhEigeartaigh S.S."/>
            <person name="Byrne K.P."/>
            <person name="Wolfe K.H."/>
        </authorList>
    </citation>
    <scope>NUCLEOTIDE SEQUENCE</scope>
    <source>
        <strain>Type strain:CBS 4309</strain>
    </source>
</reference>
<keyword evidence="2" id="KW-0805">Transcription regulation</keyword>
<dbReference type="Gene3D" id="1.20.5.170">
    <property type="match status" value="1"/>
</dbReference>
<dbReference type="InterPro" id="IPR004827">
    <property type="entry name" value="bZIP"/>
</dbReference>
<dbReference type="RefSeq" id="XP_003674191.1">
    <property type="nucleotide sequence ID" value="XM_003674143.1"/>
</dbReference>
<evidence type="ECO:0000313" key="8">
    <source>
        <dbReference type="EMBL" id="CCC67811.1"/>
    </source>
</evidence>
<dbReference type="eggNOG" id="ENOG502S2TX">
    <property type="taxonomic scope" value="Eukaryota"/>
</dbReference>
<sequence>MNPNTAYDPELLALLQQRAQQERQYQNLIDQENISYLIAPPAANNNIPNNDMTPDFLTFNPDVMRPPPQYQVDAVTIKREPVPRHDSLPFAEKVVVNEDDSEDIKAKKKAQNRAAQKAFRERKEAKLKELKLKLIESEKVRKTLTQEIEKLRKVNLEITAENKQILLQTNSNINSIKRALHDVGAPEDEDEDGMNEQSHRARFHHHHHQSSKFSFPTGDESVISSYMHNQNPYYINSQNGDASRTEELLTIPATWEYLQKVSEDRNFDQYTIMQALKGSEVCHEYGPAYPRTLIDMLIDKYCTE</sequence>
<dbReference type="SUPFAM" id="SSF57959">
    <property type="entry name" value="Leucine zipper domain"/>
    <property type="match status" value="1"/>
</dbReference>
<feature type="compositionally biased region" description="Basic residues" evidence="6">
    <location>
        <begin position="200"/>
        <end position="210"/>
    </location>
</feature>
<dbReference type="KEGG" id="ncs:NCAS_0A12530"/>
<dbReference type="PANTHER" id="PTHR40621">
    <property type="entry name" value="TRANSCRIPTION FACTOR KAPC-RELATED"/>
    <property type="match status" value="1"/>
</dbReference>
<accession>G0V8L2</accession>
<name>G0V8L2_NAUCA</name>
<dbReference type="GO" id="GO:0090575">
    <property type="term" value="C:RNA polymerase II transcription regulator complex"/>
    <property type="evidence" value="ECO:0007669"/>
    <property type="project" value="TreeGrafter"/>
</dbReference>
<dbReference type="OMA" id="SEVCHEY"/>
<dbReference type="CDD" id="cd14688">
    <property type="entry name" value="bZIP_YAP"/>
    <property type="match status" value="1"/>
</dbReference>
<organism evidence="8 9">
    <name type="scientific">Naumovozyma castellii</name>
    <name type="common">Yeast</name>
    <name type="synonym">Saccharomyces castellii</name>
    <dbReference type="NCBI Taxonomy" id="27288"/>
    <lineage>
        <taxon>Eukaryota</taxon>
        <taxon>Fungi</taxon>
        <taxon>Dikarya</taxon>
        <taxon>Ascomycota</taxon>
        <taxon>Saccharomycotina</taxon>
        <taxon>Saccharomycetes</taxon>
        <taxon>Saccharomycetales</taxon>
        <taxon>Saccharomycetaceae</taxon>
        <taxon>Naumovozyma</taxon>
    </lineage>
</organism>
<keyword evidence="4" id="KW-0539">Nucleus</keyword>
<dbReference type="AlphaFoldDB" id="G0V8L2"/>
<dbReference type="InterPro" id="IPR046347">
    <property type="entry name" value="bZIP_sf"/>
</dbReference>
<gene>
    <name evidence="8" type="primary">NCAS0A12530</name>
    <name evidence="8" type="ordered locus">NCAS_0A12530</name>
</gene>
<dbReference type="PANTHER" id="PTHR40621:SF8">
    <property type="entry name" value="AP-1-LIKE TRANSCRIPTION FACTOR YAP3"/>
    <property type="match status" value="1"/>
</dbReference>
<feature type="region of interest" description="Disordered" evidence="6">
    <location>
        <begin position="184"/>
        <end position="215"/>
    </location>
</feature>
<dbReference type="SMART" id="SM00338">
    <property type="entry name" value="BRLZ"/>
    <property type="match status" value="1"/>
</dbReference>
<dbReference type="GeneID" id="96901289"/>
<dbReference type="Proteomes" id="UP000001640">
    <property type="component" value="Chromosome 1"/>
</dbReference>
<evidence type="ECO:0000259" key="7">
    <source>
        <dbReference type="PROSITE" id="PS00036"/>
    </source>
</evidence>
<dbReference type="EMBL" id="HE576752">
    <property type="protein sequence ID" value="CCC67811.1"/>
    <property type="molecule type" value="Genomic_DNA"/>
</dbReference>
<dbReference type="HOGENOM" id="CLU_064108_0_0_1"/>
<dbReference type="STRING" id="1064592.G0V8L2"/>
<evidence type="ECO:0000256" key="3">
    <source>
        <dbReference type="ARBA" id="ARBA00023163"/>
    </source>
</evidence>
<feature type="coiled-coil region" evidence="5">
    <location>
        <begin position="120"/>
        <end position="161"/>
    </location>
</feature>
<dbReference type="PROSITE" id="PS00036">
    <property type="entry name" value="BZIP_BASIC"/>
    <property type="match status" value="1"/>
</dbReference>
<evidence type="ECO:0000256" key="6">
    <source>
        <dbReference type="SAM" id="MobiDB-lite"/>
    </source>
</evidence>
<evidence type="ECO:0000256" key="1">
    <source>
        <dbReference type="ARBA" id="ARBA00004123"/>
    </source>
</evidence>
<dbReference type="GO" id="GO:0000976">
    <property type="term" value="F:transcription cis-regulatory region binding"/>
    <property type="evidence" value="ECO:0007669"/>
    <property type="project" value="InterPro"/>
</dbReference>
<dbReference type="InParanoid" id="G0V8L2"/>
<keyword evidence="3" id="KW-0804">Transcription</keyword>
<feature type="compositionally biased region" description="Acidic residues" evidence="6">
    <location>
        <begin position="185"/>
        <end position="194"/>
    </location>
</feature>
<feature type="domain" description="BZIP" evidence="7">
    <location>
        <begin position="107"/>
        <end position="122"/>
    </location>
</feature>
<dbReference type="FunCoup" id="G0V8L2">
    <property type="interactions" value="360"/>
</dbReference>
<comment type="subcellular location">
    <subcellularLocation>
        <location evidence="1">Nucleus</location>
    </subcellularLocation>
</comment>
<evidence type="ECO:0000256" key="2">
    <source>
        <dbReference type="ARBA" id="ARBA00023015"/>
    </source>
</evidence>